<feature type="binding site" evidence="7">
    <location>
        <position position="140"/>
    </location>
    <ligand>
        <name>substrate</name>
    </ligand>
</feature>
<keyword evidence="7" id="KW-0460">Magnesium</keyword>
<organism evidence="8 9">
    <name type="scientific">Oribacterium sinus</name>
    <dbReference type="NCBI Taxonomy" id="237576"/>
    <lineage>
        <taxon>Bacteria</taxon>
        <taxon>Bacillati</taxon>
        <taxon>Bacillota</taxon>
        <taxon>Clostridia</taxon>
        <taxon>Lachnospirales</taxon>
        <taxon>Lachnospiraceae</taxon>
        <taxon>Oribacterium</taxon>
    </lineage>
</organism>
<dbReference type="InterPro" id="IPR027417">
    <property type="entry name" value="P-loop_NTPase"/>
</dbReference>
<comment type="caution">
    <text evidence="7">Lacks conserved residue(s) required for the propagation of feature annotation.</text>
</comment>
<dbReference type="GO" id="GO:0008652">
    <property type="term" value="P:amino acid biosynthetic process"/>
    <property type="evidence" value="ECO:0007669"/>
    <property type="project" value="UniProtKB-KW"/>
</dbReference>
<feature type="binding site" evidence="7">
    <location>
        <position position="85"/>
    </location>
    <ligand>
        <name>substrate</name>
    </ligand>
</feature>
<dbReference type="InterPro" id="IPR000623">
    <property type="entry name" value="Shikimate_kinase/TSH1"/>
</dbReference>
<evidence type="ECO:0000256" key="1">
    <source>
        <dbReference type="ARBA" id="ARBA00022605"/>
    </source>
</evidence>
<sequence length="179" mass="20138">MPNNHKEKTNISLIGMPGVGKSTVGVVLAKRMGLDFIDSDLEIQRQTGKFLYEIIKEQGLKGFIQVENRINSSINTDHSLIATGGSVIYGKEAMQHLHDISVIVYLKLSYESLQVRLGSLEERGVAIEKGQTLLGLYKERIPYYERYADLTILCEEKGISAIAKEIEEKVNPFFHPTIR</sequence>
<protein>
    <recommendedName>
        <fullName evidence="7">Shikimate kinase</fullName>
        <shortName evidence="7">SK</shortName>
        <ecNumber evidence="7">2.7.1.71</ecNumber>
    </recommendedName>
</protein>
<dbReference type="SUPFAM" id="SSF52540">
    <property type="entry name" value="P-loop containing nucleoside triphosphate hydrolases"/>
    <property type="match status" value="1"/>
</dbReference>
<evidence type="ECO:0000256" key="7">
    <source>
        <dbReference type="HAMAP-Rule" id="MF_00109"/>
    </source>
</evidence>
<comment type="pathway">
    <text evidence="7">Metabolic intermediate biosynthesis; chorismate biosynthesis; chorismate from D-erythrose 4-phosphate and phosphoenolpyruvate: step 5/7.</text>
</comment>
<evidence type="ECO:0000256" key="5">
    <source>
        <dbReference type="ARBA" id="ARBA00022840"/>
    </source>
</evidence>
<comment type="subunit">
    <text evidence="7">Monomer.</text>
</comment>
<feature type="binding site" evidence="7">
    <location>
        <begin position="18"/>
        <end position="23"/>
    </location>
    <ligand>
        <name>ATP</name>
        <dbReference type="ChEBI" id="CHEBI:30616"/>
    </ligand>
</feature>
<proteinExistence type="inferred from homology"/>
<dbReference type="PRINTS" id="PR01100">
    <property type="entry name" value="SHIKIMTKNASE"/>
</dbReference>
<evidence type="ECO:0000256" key="4">
    <source>
        <dbReference type="ARBA" id="ARBA00022777"/>
    </source>
</evidence>
<dbReference type="PANTHER" id="PTHR21087">
    <property type="entry name" value="SHIKIMATE KINASE"/>
    <property type="match status" value="1"/>
</dbReference>
<accession>A0A930H2Q4</accession>
<keyword evidence="1 7" id="KW-0028">Amino-acid biosynthesis</keyword>
<keyword evidence="7" id="KW-0479">Metal-binding</keyword>
<feature type="binding site" evidence="7">
    <location>
        <position position="123"/>
    </location>
    <ligand>
        <name>ATP</name>
        <dbReference type="ChEBI" id="CHEBI:30616"/>
    </ligand>
</feature>
<dbReference type="CDD" id="cd00464">
    <property type="entry name" value="SK"/>
    <property type="match status" value="1"/>
</dbReference>
<name>A0A930H2Q4_9FIRM</name>
<keyword evidence="3 7" id="KW-0547">Nucleotide-binding</keyword>
<keyword evidence="7" id="KW-0963">Cytoplasm</keyword>
<reference evidence="8" key="1">
    <citation type="submission" date="2020-04" db="EMBL/GenBank/DDBJ databases">
        <title>Deep metagenomics examines the oral microbiome during advanced dental caries in children, revealing novel taxa and co-occurrences with host molecules.</title>
        <authorList>
            <person name="Baker J.L."/>
            <person name="Morton J.T."/>
            <person name="Dinis M."/>
            <person name="Alvarez R."/>
            <person name="Tran N.C."/>
            <person name="Knight R."/>
            <person name="Edlund A."/>
        </authorList>
    </citation>
    <scope>NUCLEOTIDE SEQUENCE</scope>
    <source>
        <strain evidence="8">JCVI_48_bin.5</strain>
    </source>
</reference>
<keyword evidence="5 7" id="KW-0067">ATP-binding</keyword>
<dbReference type="GO" id="GO:0005829">
    <property type="term" value="C:cytosol"/>
    <property type="evidence" value="ECO:0007669"/>
    <property type="project" value="TreeGrafter"/>
</dbReference>
<dbReference type="Proteomes" id="UP000780721">
    <property type="component" value="Unassembled WGS sequence"/>
</dbReference>
<feature type="binding site" evidence="7">
    <location>
        <position position="22"/>
    </location>
    <ligand>
        <name>Mg(2+)</name>
        <dbReference type="ChEBI" id="CHEBI:18420"/>
    </ligand>
</feature>
<evidence type="ECO:0000256" key="2">
    <source>
        <dbReference type="ARBA" id="ARBA00022679"/>
    </source>
</evidence>
<gene>
    <name evidence="7" type="primary">aroK</name>
    <name evidence="8" type="ORF">HXM91_09305</name>
</gene>
<evidence type="ECO:0000313" key="9">
    <source>
        <dbReference type="Proteomes" id="UP000780721"/>
    </source>
</evidence>
<dbReference type="GO" id="GO:0005524">
    <property type="term" value="F:ATP binding"/>
    <property type="evidence" value="ECO:0007669"/>
    <property type="project" value="UniProtKB-UniRule"/>
</dbReference>
<dbReference type="HAMAP" id="MF_00109">
    <property type="entry name" value="Shikimate_kinase"/>
    <property type="match status" value="1"/>
</dbReference>
<dbReference type="InterPro" id="IPR031322">
    <property type="entry name" value="Shikimate/glucono_kinase"/>
</dbReference>
<comment type="function">
    <text evidence="7">Catalyzes the specific phosphorylation of the 3-hydroxyl group of shikimic acid using ATP as a cosubstrate.</text>
</comment>
<comment type="catalytic activity">
    <reaction evidence="7">
        <text>shikimate + ATP = 3-phosphoshikimate + ADP + H(+)</text>
        <dbReference type="Rhea" id="RHEA:13121"/>
        <dbReference type="ChEBI" id="CHEBI:15378"/>
        <dbReference type="ChEBI" id="CHEBI:30616"/>
        <dbReference type="ChEBI" id="CHEBI:36208"/>
        <dbReference type="ChEBI" id="CHEBI:145989"/>
        <dbReference type="ChEBI" id="CHEBI:456216"/>
        <dbReference type="EC" id="2.7.1.71"/>
    </reaction>
</comment>
<comment type="caution">
    <text evidence="8">The sequence shown here is derived from an EMBL/GenBank/DDBJ whole genome shotgun (WGS) entry which is preliminary data.</text>
</comment>
<feature type="binding site" evidence="7">
    <location>
        <position position="40"/>
    </location>
    <ligand>
        <name>substrate</name>
    </ligand>
</feature>
<evidence type="ECO:0000313" key="8">
    <source>
        <dbReference type="EMBL" id="MBF1306021.1"/>
    </source>
</evidence>
<dbReference type="GO" id="GO:0009423">
    <property type="term" value="P:chorismate biosynthetic process"/>
    <property type="evidence" value="ECO:0007669"/>
    <property type="project" value="UniProtKB-UniRule"/>
</dbReference>
<dbReference type="EC" id="2.7.1.71" evidence="7"/>
<dbReference type="Pfam" id="PF01202">
    <property type="entry name" value="SKI"/>
    <property type="match status" value="1"/>
</dbReference>
<keyword evidence="2 7" id="KW-0808">Transferase</keyword>
<dbReference type="GO" id="GO:0000287">
    <property type="term" value="F:magnesium ion binding"/>
    <property type="evidence" value="ECO:0007669"/>
    <property type="project" value="UniProtKB-UniRule"/>
</dbReference>
<keyword evidence="4 7" id="KW-0418">Kinase</keyword>
<dbReference type="GO" id="GO:0009073">
    <property type="term" value="P:aromatic amino acid family biosynthetic process"/>
    <property type="evidence" value="ECO:0007669"/>
    <property type="project" value="UniProtKB-KW"/>
</dbReference>
<dbReference type="Gene3D" id="3.40.50.300">
    <property type="entry name" value="P-loop containing nucleotide triphosphate hydrolases"/>
    <property type="match status" value="1"/>
</dbReference>
<comment type="subcellular location">
    <subcellularLocation>
        <location evidence="7">Cytoplasm</location>
    </subcellularLocation>
</comment>
<keyword evidence="6 7" id="KW-0057">Aromatic amino acid biosynthesis</keyword>
<dbReference type="EMBL" id="JABZRB010000357">
    <property type="protein sequence ID" value="MBF1306021.1"/>
    <property type="molecule type" value="Genomic_DNA"/>
</dbReference>
<evidence type="ECO:0000256" key="6">
    <source>
        <dbReference type="ARBA" id="ARBA00023141"/>
    </source>
</evidence>
<dbReference type="PANTHER" id="PTHR21087:SF16">
    <property type="entry name" value="SHIKIMATE KINASE 1, CHLOROPLASTIC"/>
    <property type="match status" value="1"/>
</dbReference>
<evidence type="ECO:0000256" key="3">
    <source>
        <dbReference type="ARBA" id="ARBA00022741"/>
    </source>
</evidence>
<comment type="cofactor">
    <cofactor evidence="7">
        <name>Mg(2+)</name>
        <dbReference type="ChEBI" id="CHEBI:18420"/>
    </cofactor>
    <text evidence="7">Binds 1 Mg(2+) ion per subunit.</text>
</comment>
<dbReference type="AlphaFoldDB" id="A0A930H2Q4"/>
<comment type="similarity">
    <text evidence="7">Belongs to the shikimate kinase family.</text>
</comment>
<dbReference type="GO" id="GO:0004765">
    <property type="term" value="F:shikimate kinase activity"/>
    <property type="evidence" value="ECO:0007669"/>
    <property type="project" value="UniProtKB-UniRule"/>
</dbReference>